<dbReference type="Gene3D" id="3.30.420.40">
    <property type="match status" value="1"/>
</dbReference>
<dbReference type="PANTHER" id="PTHR32432">
    <property type="entry name" value="CELL DIVISION PROTEIN FTSA-RELATED"/>
    <property type="match status" value="1"/>
</dbReference>
<feature type="non-terminal residue" evidence="1">
    <location>
        <position position="84"/>
    </location>
</feature>
<name>W1Y6Y9_9ZZZZ</name>
<organism evidence="1">
    <name type="scientific">human gut metagenome</name>
    <dbReference type="NCBI Taxonomy" id="408170"/>
    <lineage>
        <taxon>unclassified sequences</taxon>
        <taxon>metagenomes</taxon>
        <taxon>organismal metagenomes</taxon>
    </lineage>
</organism>
<dbReference type="PROSITE" id="PS00329">
    <property type="entry name" value="HSP70_2"/>
    <property type="match status" value="1"/>
</dbReference>
<feature type="non-terminal residue" evidence="1">
    <location>
        <position position="1"/>
    </location>
</feature>
<sequence>FSYPTAAANVLGITDGAVIDVGGGTTGISILKDGRVVYTVDEPTGGTHMNLVISGAYGISIPEAEAYKRNEANKRDVYARSEER</sequence>
<comment type="caution">
    <text evidence="1">The sequence shown here is derived from an EMBL/GenBank/DDBJ whole genome shotgun (WGS) entry which is preliminary data.</text>
</comment>
<dbReference type="PANTHER" id="PTHR32432:SF3">
    <property type="entry name" value="ETHANOLAMINE UTILIZATION PROTEIN EUTJ"/>
    <property type="match status" value="1"/>
</dbReference>
<dbReference type="SUPFAM" id="SSF53067">
    <property type="entry name" value="Actin-like ATPase domain"/>
    <property type="match status" value="1"/>
</dbReference>
<protein>
    <submittedName>
        <fullName evidence="1">Ethanolamine utilization protein EutJ</fullName>
    </submittedName>
</protein>
<gene>
    <name evidence="1" type="ORF">Q604_UNBC08326G0001</name>
</gene>
<dbReference type="Pfam" id="PF11104">
    <property type="entry name" value="PilM_2"/>
    <property type="match status" value="1"/>
</dbReference>
<accession>W1Y6Y9</accession>
<proteinExistence type="predicted"/>
<reference evidence="1" key="1">
    <citation type="submission" date="2013-12" db="EMBL/GenBank/DDBJ databases">
        <title>A Varibaculum cambriense genome reconstructed from a premature infant gut community with otherwise low bacterial novelty that shifts toward anaerobic metabolism during the third week of life.</title>
        <authorList>
            <person name="Brown C.T."/>
            <person name="Sharon I."/>
            <person name="Thomas B.C."/>
            <person name="Castelle C.J."/>
            <person name="Morowitz M.J."/>
            <person name="Banfield J.F."/>
        </authorList>
    </citation>
    <scope>NUCLEOTIDE SEQUENCE</scope>
</reference>
<dbReference type="InterPro" id="IPR018181">
    <property type="entry name" value="Heat_shock_70_CS"/>
</dbReference>
<dbReference type="InterPro" id="IPR043129">
    <property type="entry name" value="ATPase_NBD"/>
</dbReference>
<evidence type="ECO:0000313" key="1">
    <source>
        <dbReference type="EMBL" id="ETJ37450.1"/>
    </source>
</evidence>
<dbReference type="InterPro" id="IPR005883">
    <property type="entry name" value="PilM"/>
</dbReference>
<dbReference type="EMBL" id="AZMM01008326">
    <property type="protein sequence ID" value="ETJ37450.1"/>
    <property type="molecule type" value="Genomic_DNA"/>
</dbReference>
<dbReference type="InterPro" id="IPR050696">
    <property type="entry name" value="FtsA/MreB"/>
</dbReference>
<dbReference type="AlphaFoldDB" id="W1Y6Y9"/>